<evidence type="ECO:0000313" key="2">
    <source>
        <dbReference type="Proteomes" id="UP000234881"/>
    </source>
</evidence>
<keyword evidence="2" id="KW-1185">Reference proteome</keyword>
<gene>
    <name evidence="1" type="ORF">C0081_04150</name>
</gene>
<comment type="caution">
    <text evidence="1">The sequence shown here is derived from an EMBL/GenBank/DDBJ whole genome shotgun (WGS) entry which is preliminary data.</text>
</comment>
<reference evidence="1 2" key="1">
    <citation type="submission" date="2018-01" db="EMBL/GenBank/DDBJ databases">
        <title>The draft genome sequence of Cohaesibacter sp. H1304.</title>
        <authorList>
            <person name="Wang N.-N."/>
            <person name="Du Z.-J."/>
        </authorList>
    </citation>
    <scope>NUCLEOTIDE SEQUENCE [LARGE SCALE GENOMIC DNA]</scope>
    <source>
        <strain evidence="1 2">H1304</strain>
    </source>
</reference>
<protein>
    <submittedName>
        <fullName evidence="1">Uncharacterized protein</fullName>
    </submittedName>
</protein>
<organism evidence="1 2">
    <name type="scientific">Cohaesibacter celericrescens</name>
    <dbReference type="NCBI Taxonomy" id="2067669"/>
    <lineage>
        <taxon>Bacteria</taxon>
        <taxon>Pseudomonadati</taxon>
        <taxon>Pseudomonadota</taxon>
        <taxon>Alphaproteobacteria</taxon>
        <taxon>Hyphomicrobiales</taxon>
        <taxon>Cohaesibacteraceae</taxon>
    </lineage>
</organism>
<dbReference type="Proteomes" id="UP000234881">
    <property type="component" value="Unassembled WGS sequence"/>
</dbReference>
<accession>A0A2N5XVH4</accession>
<dbReference type="EMBL" id="PKUQ01000005">
    <property type="protein sequence ID" value="PLW78490.1"/>
    <property type="molecule type" value="Genomic_DNA"/>
</dbReference>
<dbReference type="AlphaFoldDB" id="A0A2N5XVH4"/>
<evidence type="ECO:0000313" key="1">
    <source>
        <dbReference type="EMBL" id="PLW78490.1"/>
    </source>
</evidence>
<proteinExistence type="predicted"/>
<name>A0A2N5XVH4_9HYPH</name>
<sequence length="94" mass="10145">MVTALAKKLHACGRKTFRQVAMLCPKPVVTIGIQELPSGKQIPVCLGELGYLANPVPLAGDRRELLNDYVLGALVIEKNPEAALRQLLSVLIQA</sequence>